<dbReference type="Proteomes" id="UP001501764">
    <property type="component" value="Unassembled WGS sequence"/>
</dbReference>
<organism evidence="1 2">
    <name type="scientific">Clostridium nitritogenes</name>
    <dbReference type="NCBI Taxonomy" id="83340"/>
    <lineage>
        <taxon>Bacteria</taxon>
        <taxon>Bacillati</taxon>
        <taxon>Bacillota</taxon>
        <taxon>Clostridia</taxon>
        <taxon>Eubacteriales</taxon>
        <taxon>Clostridiaceae</taxon>
        <taxon>Clostridium</taxon>
    </lineage>
</organism>
<name>A0ABN1LJA6_9CLOT</name>
<accession>A0ABN1LJA6</accession>
<reference evidence="1 2" key="1">
    <citation type="journal article" date="2019" name="Int. J. Syst. Evol. Microbiol.">
        <title>The Global Catalogue of Microorganisms (GCM) 10K type strain sequencing project: providing services to taxonomists for standard genome sequencing and annotation.</title>
        <authorList>
            <consortium name="The Broad Institute Genomics Platform"/>
            <consortium name="The Broad Institute Genome Sequencing Center for Infectious Disease"/>
            <person name="Wu L."/>
            <person name="Ma J."/>
        </authorList>
    </citation>
    <scope>NUCLEOTIDE SEQUENCE [LARGE SCALE GENOMIC DNA]</scope>
    <source>
        <strain evidence="1 2">JCM 6485</strain>
    </source>
</reference>
<evidence type="ECO:0000313" key="2">
    <source>
        <dbReference type="Proteomes" id="UP001501764"/>
    </source>
</evidence>
<dbReference type="RefSeq" id="WP_172678908.1">
    <property type="nucleotide sequence ID" value="NZ_BAAACO010000001.1"/>
</dbReference>
<gene>
    <name evidence="1" type="ORF">GCM10008916_07900</name>
</gene>
<sequence>MDPALKVIINAFNAFINEINKANYKIYDEENQDFYIDRIEYNNEDNKIYFIPKGER</sequence>
<protein>
    <submittedName>
        <fullName evidence="1">Uncharacterized protein</fullName>
    </submittedName>
</protein>
<evidence type="ECO:0000313" key="1">
    <source>
        <dbReference type="EMBL" id="GAA0856806.1"/>
    </source>
</evidence>
<dbReference type="EMBL" id="BAAACO010000001">
    <property type="protein sequence ID" value="GAA0856806.1"/>
    <property type="molecule type" value="Genomic_DNA"/>
</dbReference>
<proteinExistence type="predicted"/>
<comment type="caution">
    <text evidence="1">The sequence shown here is derived from an EMBL/GenBank/DDBJ whole genome shotgun (WGS) entry which is preliminary data.</text>
</comment>
<keyword evidence="2" id="KW-1185">Reference proteome</keyword>